<sequence length="110" mass="12444">MSDLTEKLAKLKETAENQLKECGVSKIDQELLDTLVNRLRTMVDNKDAALVSGQDASELETVRRNFVEKKLGITDRDKAMAAIHKVAEKMSGIRMKSRPAFYYLVQQELS</sequence>
<dbReference type="SUPFAM" id="SSF158587">
    <property type="entry name" value="Jann4075-like"/>
    <property type="match status" value="1"/>
</dbReference>
<gene>
    <name evidence="1" type="ORF">HPE63_10095</name>
</gene>
<keyword evidence="2" id="KW-1185">Reference proteome</keyword>
<reference evidence="1 2" key="1">
    <citation type="submission" date="2020-05" db="EMBL/GenBank/DDBJ databases">
        <title>The draft genome sequence of Maribacter arenosus CAU 1321.</title>
        <authorList>
            <person name="Mu L."/>
        </authorList>
    </citation>
    <scope>NUCLEOTIDE SEQUENCE [LARGE SCALE GENOMIC DNA]</scope>
    <source>
        <strain evidence="1 2">CAU 1321</strain>
    </source>
</reference>
<organism evidence="1 2">
    <name type="scientific">Maribacter arenosus</name>
    <dbReference type="NCBI Taxonomy" id="1854708"/>
    <lineage>
        <taxon>Bacteria</taxon>
        <taxon>Pseudomonadati</taxon>
        <taxon>Bacteroidota</taxon>
        <taxon>Flavobacteriia</taxon>
        <taxon>Flavobacteriales</taxon>
        <taxon>Flavobacteriaceae</taxon>
        <taxon>Maribacter</taxon>
    </lineage>
</organism>
<name>A0ABR7VBG3_9FLAO</name>
<dbReference type="InterPro" id="IPR021274">
    <property type="entry name" value="DUF2853"/>
</dbReference>
<dbReference type="Gene3D" id="1.10.238.120">
    <property type="entry name" value="Jann4075-like"/>
    <property type="match status" value="1"/>
</dbReference>
<dbReference type="Proteomes" id="UP000598350">
    <property type="component" value="Unassembled WGS sequence"/>
</dbReference>
<proteinExistence type="predicted"/>
<dbReference type="Pfam" id="PF11015">
    <property type="entry name" value="DUF2853"/>
    <property type="match status" value="1"/>
</dbReference>
<accession>A0ABR7VBG3</accession>
<dbReference type="InterPro" id="IPR023154">
    <property type="entry name" value="Jann4075-like_sf"/>
</dbReference>
<comment type="caution">
    <text evidence="1">The sequence shown here is derived from an EMBL/GenBank/DDBJ whole genome shotgun (WGS) entry which is preliminary data.</text>
</comment>
<dbReference type="EMBL" id="JABTCG010000003">
    <property type="protein sequence ID" value="MBD0851019.1"/>
    <property type="molecule type" value="Genomic_DNA"/>
</dbReference>
<dbReference type="RefSeq" id="WP_188314140.1">
    <property type="nucleotide sequence ID" value="NZ_JABTCG010000003.1"/>
</dbReference>
<evidence type="ECO:0000313" key="1">
    <source>
        <dbReference type="EMBL" id="MBD0851019.1"/>
    </source>
</evidence>
<evidence type="ECO:0000313" key="2">
    <source>
        <dbReference type="Proteomes" id="UP000598350"/>
    </source>
</evidence>
<protein>
    <submittedName>
        <fullName evidence="1">DUF2853 family protein</fullName>
    </submittedName>
</protein>